<comment type="caution">
    <text evidence="1">The sequence shown here is derived from an EMBL/GenBank/DDBJ whole genome shotgun (WGS) entry which is preliminary data.</text>
</comment>
<dbReference type="InterPro" id="IPR053151">
    <property type="entry name" value="RNase_H-like"/>
</dbReference>
<organism evidence="1 2">
    <name type="scientific">Trifolium pratense</name>
    <name type="common">Red clover</name>
    <dbReference type="NCBI Taxonomy" id="57577"/>
    <lineage>
        <taxon>Eukaryota</taxon>
        <taxon>Viridiplantae</taxon>
        <taxon>Streptophyta</taxon>
        <taxon>Embryophyta</taxon>
        <taxon>Tracheophyta</taxon>
        <taxon>Spermatophyta</taxon>
        <taxon>Magnoliopsida</taxon>
        <taxon>eudicotyledons</taxon>
        <taxon>Gunneridae</taxon>
        <taxon>Pentapetalae</taxon>
        <taxon>rosids</taxon>
        <taxon>fabids</taxon>
        <taxon>Fabales</taxon>
        <taxon>Fabaceae</taxon>
        <taxon>Papilionoideae</taxon>
        <taxon>50 kb inversion clade</taxon>
        <taxon>NPAAA clade</taxon>
        <taxon>Hologalegina</taxon>
        <taxon>IRL clade</taxon>
        <taxon>Trifolieae</taxon>
        <taxon>Trifolium</taxon>
    </lineage>
</organism>
<reference evidence="1 2" key="2">
    <citation type="journal article" date="2017" name="Front. Plant Sci.">
        <title>Gene Classification and Mining of Molecular Markers Useful in Red Clover (Trifolium pratense) Breeding.</title>
        <authorList>
            <person name="Istvanek J."/>
            <person name="Dluhosova J."/>
            <person name="Dluhos P."/>
            <person name="Patkova L."/>
            <person name="Nedelnik J."/>
            <person name="Repkova J."/>
        </authorList>
    </citation>
    <scope>NUCLEOTIDE SEQUENCE [LARGE SCALE GENOMIC DNA]</scope>
    <source>
        <strain evidence="2">cv. Tatra</strain>
        <tissue evidence="1">Young leaves</tissue>
    </source>
</reference>
<gene>
    <name evidence="1" type="ORF">L195_g043145</name>
</gene>
<dbReference type="AlphaFoldDB" id="A0A2K3M8F3"/>
<evidence type="ECO:0000313" key="2">
    <source>
        <dbReference type="Proteomes" id="UP000236291"/>
    </source>
</evidence>
<name>A0A2K3M8F3_TRIPR</name>
<accession>A0A2K3M8F3</accession>
<dbReference type="Proteomes" id="UP000236291">
    <property type="component" value="Unassembled WGS sequence"/>
</dbReference>
<reference evidence="1 2" key="1">
    <citation type="journal article" date="2014" name="Am. J. Bot.">
        <title>Genome assembly and annotation for red clover (Trifolium pratense; Fabaceae).</title>
        <authorList>
            <person name="Istvanek J."/>
            <person name="Jaros M."/>
            <person name="Krenek A."/>
            <person name="Repkova J."/>
        </authorList>
    </citation>
    <scope>NUCLEOTIDE SEQUENCE [LARGE SCALE GENOMIC DNA]</scope>
    <source>
        <strain evidence="2">cv. Tatra</strain>
        <tissue evidence="1">Young leaves</tissue>
    </source>
</reference>
<dbReference type="PANTHER" id="PTHR47723:SF19">
    <property type="entry name" value="POLYNUCLEOTIDYL TRANSFERASE, RIBONUCLEASE H-LIKE SUPERFAMILY PROTEIN"/>
    <property type="match status" value="1"/>
</dbReference>
<sequence>MVCQVGDGHCTNFWMDRWVPNGSLLMPIATNQLIDSTLMVKDVVTHEGKCDLNFLYNNLPQSIVHQVVALSAPKETDGPDLGLVLQEPQQQGVWSANRWVEDHFYVLMAKDIDKYEHEHLTIGQQRRDTIYIGWKSPPEGWIKLNCDGAYKKVQDVAGVAAYFETHLVVGYRDILKRLEVVTPYMLKCGVWNCNLNGATPILIRRIQELISRNWQIQFKHTRREGNLSGDWLVNHSFTHNPFDVMMLETPPRELQSILFDDISGVCMSRIVRIAR</sequence>
<evidence type="ECO:0000313" key="1">
    <source>
        <dbReference type="EMBL" id="PNX87060.1"/>
    </source>
</evidence>
<dbReference type="PANTHER" id="PTHR47723">
    <property type="entry name" value="OS05G0353850 PROTEIN"/>
    <property type="match status" value="1"/>
</dbReference>
<proteinExistence type="predicted"/>
<dbReference type="EMBL" id="ASHM01052842">
    <property type="protein sequence ID" value="PNX87060.1"/>
    <property type="molecule type" value="Genomic_DNA"/>
</dbReference>
<protein>
    <submittedName>
        <fullName evidence="1">Uncharacterized protein</fullName>
    </submittedName>
</protein>